<sequence length="212" mass="22531">MTEISQFLPDLIIAYSAYLIATLSPGPAVLAIMGTSMARGRRAGVSLAAGVSLSSFIWSLLAAFGVTAFLAAFGWTLVAVKVGGGLYLLWLAYKSLRSALRKDTAAAGSMPSAQKDRRFFLRGVAVHMTNPKAVFAWIAIISLGLRPESPLWVTFAIIGGCAVLGILVFGFYALAFSSAPMIRLYQSGRRLIEGTMAVFFGAAGLKLLTSRL</sequence>
<evidence type="ECO:0000313" key="8">
    <source>
        <dbReference type="Proteomes" id="UP001056291"/>
    </source>
</evidence>
<dbReference type="PANTHER" id="PTHR30086">
    <property type="entry name" value="ARGININE EXPORTER PROTEIN ARGO"/>
    <property type="match status" value="1"/>
</dbReference>
<evidence type="ECO:0000256" key="1">
    <source>
        <dbReference type="ARBA" id="ARBA00004651"/>
    </source>
</evidence>
<evidence type="ECO:0000256" key="4">
    <source>
        <dbReference type="ARBA" id="ARBA00022989"/>
    </source>
</evidence>
<evidence type="ECO:0000256" key="3">
    <source>
        <dbReference type="ARBA" id="ARBA00022692"/>
    </source>
</evidence>
<dbReference type="EMBL" id="CP098747">
    <property type="protein sequence ID" value="USG61376.1"/>
    <property type="molecule type" value="Genomic_DNA"/>
</dbReference>
<dbReference type="PANTHER" id="PTHR30086:SF19">
    <property type="entry name" value="THREONINE EFFLUX PROTEIN"/>
    <property type="match status" value="1"/>
</dbReference>
<proteinExistence type="predicted"/>
<feature type="transmembrane region" description="Helical" evidence="6">
    <location>
        <begin position="12"/>
        <end position="33"/>
    </location>
</feature>
<feature type="transmembrane region" description="Helical" evidence="6">
    <location>
        <begin position="72"/>
        <end position="93"/>
    </location>
</feature>
<comment type="subcellular location">
    <subcellularLocation>
        <location evidence="1">Cell membrane</location>
        <topology evidence="1">Multi-pass membrane protein</topology>
    </subcellularLocation>
</comment>
<keyword evidence="4 6" id="KW-1133">Transmembrane helix</keyword>
<evidence type="ECO:0000256" key="6">
    <source>
        <dbReference type="SAM" id="Phobius"/>
    </source>
</evidence>
<keyword evidence="3 6" id="KW-0812">Transmembrane</keyword>
<evidence type="ECO:0000256" key="2">
    <source>
        <dbReference type="ARBA" id="ARBA00022475"/>
    </source>
</evidence>
<organism evidence="7 8">
    <name type="scientific">Sneathiella marina</name>
    <dbReference type="NCBI Taxonomy" id="2950108"/>
    <lineage>
        <taxon>Bacteria</taxon>
        <taxon>Pseudomonadati</taxon>
        <taxon>Pseudomonadota</taxon>
        <taxon>Alphaproteobacteria</taxon>
        <taxon>Sneathiellales</taxon>
        <taxon>Sneathiellaceae</taxon>
        <taxon>Sneathiella</taxon>
    </lineage>
</organism>
<evidence type="ECO:0000313" key="7">
    <source>
        <dbReference type="EMBL" id="USG61376.1"/>
    </source>
</evidence>
<keyword evidence="5 6" id="KW-0472">Membrane</keyword>
<gene>
    <name evidence="7" type="ORF">NBZ79_00105</name>
</gene>
<dbReference type="Proteomes" id="UP001056291">
    <property type="component" value="Chromosome"/>
</dbReference>
<evidence type="ECO:0000256" key="5">
    <source>
        <dbReference type="ARBA" id="ARBA00023136"/>
    </source>
</evidence>
<feature type="transmembrane region" description="Helical" evidence="6">
    <location>
        <begin position="45"/>
        <end position="66"/>
    </location>
</feature>
<protein>
    <submittedName>
        <fullName evidence="7">LysE family translocator</fullName>
    </submittedName>
</protein>
<keyword evidence="2" id="KW-1003">Cell membrane</keyword>
<keyword evidence="8" id="KW-1185">Reference proteome</keyword>
<dbReference type="RefSeq" id="WP_251934377.1">
    <property type="nucleotide sequence ID" value="NZ_CP098747.1"/>
</dbReference>
<dbReference type="Pfam" id="PF01810">
    <property type="entry name" value="LysE"/>
    <property type="match status" value="1"/>
</dbReference>
<feature type="transmembrane region" description="Helical" evidence="6">
    <location>
        <begin position="151"/>
        <end position="179"/>
    </location>
</feature>
<reference evidence="7" key="1">
    <citation type="submission" date="2022-06" db="EMBL/GenBank/DDBJ databases">
        <title>Sneathiella actinostolidae sp. nov., isolated from a sea anemonein the Western Pacific Ocean.</title>
        <authorList>
            <person name="Wei M.J."/>
        </authorList>
    </citation>
    <scope>NUCLEOTIDE SEQUENCE</scope>
    <source>
        <strain evidence="7">PHK-P5</strain>
    </source>
</reference>
<name>A0ABY4W9Q6_9PROT</name>
<feature type="transmembrane region" description="Helical" evidence="6">
    <location>
        <begin position="119"/>
        <end position="145"/>
    </location>
</feature>
<accession>A0ABY4W9Q6</accession>
<dbReference type="InterPro" id="IPR001123">
    <property type="entry name" value="LeuE-type"/>
</dbReference>